<keyword evidence="2" id="KW-1185">Reference proteome</keyword>
<dbReference type="PROSITE" id="PS51257">
    <property type="entry name" value="PROKAR_LIPOPROTEIN"/>
    <property type="match status" value="1"/>
</dbReference>
<sequence>MRLGLVVAMAAVTLLSGCEIFLDGLGFEMFQDATGVDVTVAAPEAYQIEGL</sequence>
<gene>
    <name evidence="1" type="ORF">LOM8899_03163</name>
</gene>
<evidence type="ECO:0000313" key="1">
    <source>
        <dbReference type="EMBL" id="SMY09003.1"/>
    </source>
</evidence>
<evidence type="ECO:0000313" key="2">
    <source>
        <dbReference type="Proteomes" id="UP000201613"/>
    </source>
</evidence>
<protein>
    <submittedName>
        <fullName evidence="1">Uncharacterized protein</fullName>
    </submittedName>
</protein>
<reference evidence="1 2" key="1">
    <citation type="submission" date="2017-05" db="EMBL/GenBank/DDBJ databases">
        <authorList>
            <person name="Song R."/>
            <person name="Chenine A.L."/>
            <person name="Ruprecht R.M."/>
        </authorList>
    </citation>
    <scope>NUCLEOTIDE SEQUENCE [LARGE SCALE GENOMIC DNA]</scope>
    <source>
        <strain evidence="1 2">CECT 8899</strain>
    </source>
</reference>
<dbReference type="Proteomes" id="UP000201613">
    <property type="component" value="Unassembled WGS sequence"/>
</dbReference>
<name>A0A238LHI6_9RHOB</name>
<dbReference type="AlphaFoldDB" id="A0A238LHI6"/>
<dbReference type="EMBL" id="FXZK01000006">
    <property type="protein sequence ID" value="SMY09003.1"/>
    <property type="molecule type" value="Genomic_DNA"/>
</dbReference>
<accession>A0A238LHI6</accession>
<organism evidence="1 2">
    <name type="scientific">Flavimaricola marinus</name>
    <dbReference type="NCBI Taxonomy" id="1819565"/>
    <lineage>
        <taxon>Bacteria</taxon>
        <taxon>Pseudomonadati</taxon>
        <taxon>Pseudomonadota</taxon>
        <taxon>Alphaproteobacteria</taxon>
        <taxon>Rhodobacterales</taxon>
        <taxon>Paracoccaceae</taxon>
        <taxon>Flavimaricola</taxon>
    </lineage>
</organism>
<proteinExistence type="predicted"/>
<dbReference type="RefSeq" id="WP_168770565.1">
    <property type="nucleotide sequence ID" value="NZ_FXZK01000006.1"/>
</dbReference>